<dbReference type="PANTHER" id="PTHR42756">
    <property type="entry name" value="TRANSCRIPTIONAL REGULATOR, MARR"/>
    <property type="match status" value="1"/>
</dbReference>
<evidence type="ECO:0000256" key="1">
    <source>
        <dbReference type="ARBA" id="ARBA00023015"/>
    </source>
</evidence>
<dbReference type="InterPro" id="IPR036390">
    <property type="entry name" value="WH_DNA-bd_sf"/>
</dbReference>
<reference evidence="5" key="3">
    <citation type="submission" date="2021-10" db="EMBL/GenBank/DDBJ databases">
        <title>Collection of gut derived symbiotic bacterial strains cultured from healthy donors.</title>
        <authorList>
            <person name="Lin H."/>
            <person name="Littmann E."/>
            <person name="Kohout C."/>
            <person name="Pamer E.G."/>
        </authorList>
    </citation>
    <scope>NUCLEOTIDE SEQUENCE</scope>
    <source>
        <strain evidence="5">DFI.4.48</strain>
    </source>
</reference>
<dbReference type="GO" id="GO:0003700">
    <property type="term" value="F:DNA-binding transcription factor activity"/>
    <property type="evidence" value="ECO:0007669"/>
    <property type="project" value="InterPro"/>
</dbReference>
<evidence type="ECO:0000256" key="2">
    <source>
        <dbReference type="ARBA" id="ARBA00023125"/>
    </source>
</evidence>
<dbReference type="AlphaFoldDB" id="A0A2T3FJU2"/>
<evidence type="ECO:0000259" key="4">
    <source>
        <dbReference type="PROSITE" id="PS50995"/>
    </source>
</evidence>
<dbReference type="SUPFAM" id="SSF46785">
    <property type="entry name" value="Winged helix' DNA-binding domain"/>
    <property type="match status" value="1"/>
</dbReference>
<dbReference type="EMBL" id="JAJDKZ010000042">
    <property type="protein sequence ID" value="MCB8611237.1"/>
    <property type="molecule type" value="Genomic_DNA"/>
</dbReference>
<evidence type="ECO:0000313" key="5">
    <source>
        <dbReference type="EMBL" id="MCB8611237.1"/>
    </source>
</evidence>
<reference evidence="7" key="1">
    <citation type="submission" date="2018-03" db="EMBL/GenBank/DDBJ databases">
        <title>Lachnoclostridium SNUG30370 gen.nov., sp.nov., isolated from human faeces.</title>
        <authorList>
            <person name="Seo B."/>
            <person name="Jeon K."/>
            <person name="Ko G."/>
        </authorList>
    </citation>
    <scope>NUCLEOTIDE SEQUENCE [LARGE SCALE GENOMIC DNA]</scope>
    <source>
        <strain evidence="7">SNUG30370</strain>
    </source>
</reference>
<dbReference type="PANTHER" id="PTHR42756:SF1">
    <property type="entry name" value="TRANSCRIPTIONAL REPRESSOR OF EMRAB OPERON"/>
    <property type="match status" value="1"/>
</dbReference>
<dbReference type="InterPro" id="IPR036388">
    <property type="entry name" value="WH-like_DNA-bd_sf"/>
</dbReference>
<dbReference type="GeneID" id="77471960"/>
<keyword evidence="2" id="KW-0238">DNA-binding</keyword>
<feature type="domain" description="HTH marR-type" evidence="4">
    <location>
        <begin position="7"/>
        <end position="143"/>
    </location>
</feature>
<dbReference type="Proteomes" id="UP000241201">
    <property type="component" value="Unassembled WGS sequence"/>
</dbReference>
<evidence type="ECO:0000313" key="7">
    <source>
        <dbReference type="Proteomes" id="UP000241201"/>
    </source>
</evidence>
<dbReference type="Pfam" id="PF01047">
    <property type="entry name" value="MarR"/>
    <property type="match status" value="1"/>
</dbReference>
<dbReference type="RefSeq" id="WP_106988887.1">
    <property type="nucleotide sequence ID" value="NZ_DBGDQT010000114.1"/>
</dbReference>
<dbReference type="GO" id="GO:0003677">
    <property type="term" value="F:DNA binding"/>
    <property type="evidence" value="ECO:0007669"/>
    <property type="project" value="UniProtKB-KW"/>
</dbReference>
<dbReference type="EMBL" id="PYLP01000031">
    <property type="protein sequence ID" value="PST35547.1"/>
    <property type="molecule type" value="Genomic_DNA"/>
</dbReference>
<dbReference type="InterPro" id="IPR000835">
    <property type="entry name" value="HTH_MarR-typ"/>
</dbReference>
<dbReference type="PROSITE" id="PS50995">
    <property type="entry name" value="HTH_MARR_2"/>
    <property type="match status" value="1"/>
</dbReference>
<keyword evidence="3" id="KW-0804">Transcription</keyword>
<organism evidence="6 7">
    <name type="scientific">Faecalibacillus faecis</name>
    <dbReference type="NCBI Taxonomy" id="1982628"/>
    <lineage>
        <taxon>Bacteria</taxon>
        <taxon>Bacillati</taxon>
        <taxon>Bacillota</taxon>
        <taxon>Erysipelotrichia</taxon>
        <taxon>Erysipelotrichales</taxon>
        <taxon>Coprobacillaceae</taxon>
        <taxon>Faecalibacillus</taxon>
    </lineage>
</organism>
<name>A0A2T3FJU2_9FIRM</name>
<proteinExistence type="predicted"/>
<dbReference type="Gene3D" id="1.10.10.10">
    <property type="entry name" value="Winged helix-like DNA-binding domain superfamily/Winged helix DNA-binding domain"/>
    <property type="match status" value="1"/>
</dbReference>
<keyword evidence="7" id="KW-1185">Reference proteome</keyword>
<reference evidence="6" key="2">
    <citation type="journal article" date="2019" name="Int. J. Syst. Evol. Microbiol.">
        <title>Faecalibacillus intestinalis gen. nov., sp. nov. and Faecalibacillus faecis sp. nov., isolated from human faeces.</title>
        <authorList>
            <person name="Seo B."/>
            <person name="Jeon K."/>
            <person name="Baek I."/>
            <person name="Lee Y.M."/>
            <person name="Baek K."/>
            <person name="Ko G."/>
        </authorList>
    </citation>
    <scope>NUCLEOTIDE SEQUENCE</scope>
    <source>
        <strain evidence="6">SNUG30370</strain>
    </source>
</reference>
<keyword evidence="1" id="KW-0805">Transcription regulation</keyword>
<accession>A0A2T3FJU2</accession>
<dbReference type="Proteomes" id="UP001198439">
    <property type="component" value="Unassembled WGS sequence"/>
</dbReference>
<sequence length="166" mass="19647">MLNRQKNDYYFNIFLNLARAMYMQLEKDWDKEAKLCGISYAQQHALWLLHVQDGLTLEELGNIAIWNKSTTSALISRLEKKGLVEKRKDEGSRLIRIYLTEEGYKKIDESTNTKECIEYMGLFKDKEEEDVVRVLSLMKELVDEIHQEKNPDFNTFINEYSQNLLK</sequence>
<evidence type="ECO:0000313" key="6">
    <source>
        <dbReference type="EMBL" id="PST35547.1"/>
    </source>
</evidence>
<dbReference type="SMART" id="SM00347">
    <property type="entry name" value="HTH_MARR"/>
    <property type="match status" value="1"/>
</dbReference>
<protein>
    <submittedName>
        <fullName evidence="5">MarR family transcriptional regulator</fullName>
    </submittedName>
</protein>
<comment type="caution">
    <text evidence="6">The sequence shown here is derived from an EMBL/GenBank/DDBJ whole genome shotgun (WGS) entry which is preliminary data.</text>
</comment>
<gene>
    <name evidence="6" type="ORF">C7U55_12810</name>
    <name evidence="5" type="ORF">LJD69_11610</name>
</gene>
<evidence type="ECO:0000256" key="3">
    <source>
        <dbReference type="ARBA" id="ARBA00023163"/>
    </source>
</evidence>